<dbReference type="Proteomes" id="UP000029084">
    <property type="component" value="Chromosome"/>
</dbReference>
<dbReference type="EMBL" id="CP012175">
    <property type="protein sequence ID" value="AKV80606.1"/>
    <property type="molecule type" value="Genomic_DNA"/>
</dbReference>
<protein>
    <submittedName>
        <fullName evidence="1">Uncharacterized protein</fullName>
    </submittedName>
</protein>
<dbReference type="Proteomes" id="UP000062398">
    <property type="component" value="Chromosome"/>
</dbReference>
<evidence type="ECO:0000313" key="3">
    <source>
        <dbReference type="EMBL" id="AKV76110.1"/>
    </source>
</evidence>
<dbReference type="Proteomes" id="UP000056255">
    <property type="component" value="Chromosome"/>
</dbReference>
<dbReference type="Proteomes" id="UP000061362">
    <property type="component" value="Chromosome"/>
</dbReference>
<dbReference type="Proteomes" id="UP000068832">
    <property type="component" value="Chromosome"/>
</dbReference>
<dbReference type="RefSeq" id="WP_012020739.1">
    <property type="nucleotide sequence ID" value="NZ_CP008822.1"/>
</dbReference>
<dbReference type="Proteomes" id="UP000062475">
    <property type="component" value="Chromosome"/>
</dbReference>
<evidence type="ECO:0000313" key="1">
    <source>
        <dbReference type="EMBL" id="AIM26938.1"/>
    </source>
</evidence>
<dbReference type="EMBL" id="CP012176">
    <property type="protein sequence ID" value="AKV82850.1"/>
    <property type="molecule type" value="Genomic_DNA"/>
</dbReference>
<sequence length="210" mass="23004">MKALLLGVDGLSYTSFMKCNPRFLLTLFSSTFRGVIVNRRPQHPASSWLSVLEMKEVPLTGFTSVSAKPSLVQETGSIPINLPISNPTYGELSLKYGELSLQEEINKVTEGILNSLDDGPVIAGVSGLDVLLHRGGEKCQAYSAVDSMLRKLVNAVDEFILFSPFGEPKSGNENDHEDYGIYLGTVQRPSEHDTVKLPEIGYLFLKLVKG</sequence>
<organism evidence="1 7">
    <name type="scientific">Metallosphaera sedula</name>
    <dbReference type="NCBI Taxonomy" id="43687"/>
    <lineage>
        <taxon>Archaea</taxon>
        <taxon>Thermoproteota</taxon>
        <taxon>Thermoprotei</taxon>
        <taxon>Sulfolobales</taxon>
        <taxon>Sulfolobaceae</taxon>
        <taxon>Metallosphaera</taxon>
    </lineage>
</organism>
<dbReference type="OrthoDB" id="33364at2157"/>
<dbReference type="GeneID" id="91755237"/>
<dbReference type="PATRIC" id="fig|43687.5.peg.796"/>
<name>A0A088E4P1_9CREN</name>
<reference evidence="9 10" key="2">
    <citation type="journal article" date="2015" name="Genome Announc.">
        <title>Complete Genome Sequences of Evolved Arsenate-Resistant Metallosphaera sedula Strains.</title>
        <authorList>
            <person name="Ai C."/>
            <person name="McCarthy S."/>
            <person name="Schackwitz W."/>
            <person name="Martin J."/>
            <person name="Lipzen A."/>
            <person name="Blum P."/>
        </authorList>
    </citation>
    <scope>NUCLEOTIDE SEQUENCE [LARGE SCALE GENOMIC DNA]</scope>
    <source>
        <strain evidence="4 10">ARS120-1</strain>
        <strain evidence="5 9">ARS120-2</strain>
        <strain evidence="2 12">ARS50-1</strain>
        <strain evidence="3 11">ARS50-2</strain>
    </source>
</reference>
<evidence type="ECO:0000313" key="12">
    <source>
        <dbReference type="Proteomes" id="UP000068832"/>
    </source>
</evidence>
<dbReference type="EMBL" id="CP012173">
    <property type="protein sequence ID" value="AKV76110.1"/>
    <property type="molecule type" value="Genomic_DNA"/>
</dbReference>
<evidence type="ECO:0000313" key="2">
    <source>
        <dbReference type="EMBL" id="AKV73868.1"/>
    </source>
</evidence>
<evidence type="ECO:0000313" key="6">
    <source>
        <dbReference type="EMBL" id="AKV82850.1"/>
    </source>
</evidence>
<evidence type="ECO:0000313" key="9">
    <source>
        <dbReference type="Proteomes" id="UP000061362"/>
    </source>
</evidence>
<accession>A0A088E4P1</accession>
<evidence type="ECO:0000313" key="7">
    <source>
        <dbReference type="Proteomes" id="UP000029084"/>
    </source>
</evidence>
<evidence type="ECO:0000313" key="10">
    <source>
        <dbReference type="Proteomes" id="UP000062398"/>
    </source>
</evidence>
<evidence type="ECO:0000313" key="11">
    <source>
        <dbReference type="Proteomes" id="UP000062475"/>
    </source>
</evidence>
<reference evidence="6 8" key="3">
    <citation type="submission" date="2015-07" db="EMBL/GenBank/DDBJ databases">
        <title>Physiological, transcriptional responses and genome re-sequencing of acid resistant extremely thermoacidophilic Metallosphaera sedula SARC-M1.</title>
        <authorList>
            <person name="Ai C."/>
            <person name="McCarthy S."/>
            <person name="Eckrich V."/>
            <person name="Rudrappa D."/>
            <person name="Qiu G."/>
            <person name="Blum P."/>
        </authorList>
    </citation>
    <scope>NUCLEOTIDE SEQUENCE [LARGE SCALE GENOMIC DNA]</scope>
    <source>
        <strain evidence="6 8">SARC-M1</strain>
    </source>
</reference>
<evidence type="ECO:0000313" key="5">
    <source>
        <dbReference type="EMBL" id="AKV80606.1"/>
    </source>
</evidence>
<proteinExistence type="predicted"/>
<dbReference type="EMBL" id="CP008822">
    <property type="protein sequence ID" value="AIM26938.1"/>
    <property type="molecule type" value="Genomic_DNA"/>
</dbReference>
<dbReference type="EMBL" id="CP012174">
    <property type="protein sequence ID" value="AKV78361.1"/>
    <property type="molecule type" value="Genomic_DNA"/>
</dbReference>
<reference evidence="1 7" key="1">
    <citation type="journal article" date="2014" name="J. Bacteriol.">
        <title>Role of an Archaeal PitA Transporter in the Copper and Arsenic Resistance of Metallosphaera sedula, an Extreme Thermoacidophile.</title>
        <authorList>
            <person name="McCarthy S."/>
            <person name="Ai C."/>
            <person name="Wheaton G."/>
            <person name="Tevatia R."/>
            <person name="Eckrich V."/>
            <person name="Kelly R."/>
            <person name="Blum P."/>
        </authorList>
    </citation>
    <scope>NUCLEOTIDE SEQUENCE [LARGE SCALE GENOMIC DNA]</scope>
    <source>
        <strain evidence="1 7">CuR1</strain>
    </source>
</reference>
<dbReference type="EMBL" id="CP012172">
    <property type="protein sequence ID" value="AKV73868.1"/>
    <property type="molecule type" value="Genomic_DNA"/>
</dbReference>
<evidence type="ECO:0000313" key="8">
    <source>
        <dbReference type="Proteomes" id="UP000056255"/>
    </source>
</evidence>
<gene>
    <name evidence="1" type="ORF">HA72_0777</name>
    <name evidence="2" type="ORF">MsedA_0792</name>
    <name evidence="3" type="ORF">MsedB_0793</name>
    <name evidence="4" type="ORF">MsedC_0792</name>
    <name evidence="5" type="ORF">MsedD_0793</name>
    <name evidence="6" type="ORF">MsedE_0792</name>
</gene>
<evidence type="ECO:0000313" key="4">
    <source>
        <dbReference type="EMBL" id="AKV78361.1"/>
    </source>
</evidence>
<dbReference type="AlphaFoldDB" id="A0A088E4P1"/>
<dbReference type="OMA" id="MKCNPRF"/>